<evidence type="ECO:0000313" key="2">
    <source>
        <dbReference type="EMBL" id="ALL00962.1"/>
    </source>
</evidence>
<keyword evidence="3" id="KW-0378">Hydrolase</keyword>
<dbReference type="RefSeq" id="WP_055408630.1">
    <property type="nucleotide sequence ID" value="NZ_CP013011.1"/>
</dbReference>
<dbReference type="InterPro" id="IPR041712">
    <property type="entry name" value="DHPS-like_MBL-fold"/>
</dbReference>
<dbReference type="InterPro" id="IPR052926">
    <property type="entry name" value="Metallo-beta-lactamase_dom"/>
</dbReference>
<keyword evidence="5" id="KW-1185">Reference proteome</keyword>
<organism evidence="2 4">
    <name type="scientific">Pyrodictium delaneyi</name>
    <dbReference type="NCBI Taxonomy" id="1273541"/>
    <lineage>
        <taxon>Archaea</taxon>
        <taxon>Thermoproteota</taxon>
        <taxon>Thermoprotei</taxon>
        <taxon>Desulfurococcales</taxon>
        <taxon>Pyrodictiaceae</taxon>
        <taxon>Pyrodictium</taxon>
    </lineage>
</organism>
<dbReference type="GO" id="GO:0016787">
    <property type="term" value="F:hydrolase activity"/>
    <property type="evidence" value="ECO:0007669"/>
    <property type="project" value="UniProtKB-KW"/>
</dbReference>
<dbReference type="Proteomes" id="UP000196694">
    <property type="component" value="Unassembled WGS sequence"/>
</dbReference>
<dbReference type="KEGG" id="pdl:Pyrde_0914"/>
<name>A0A0P0N3I3_9CREN</name>
<dbReference type="Pfam" id="PF12706">
    <property type="entry name" value="Lactamase_B_2"/>
    <property type="match status" value="1"/>
</dbReference>
<protein>
    <submittedName>
        <fullName evidence="2">Beta-lactamase domain-containing protein</fullName>
    </submittedName>
    <submittedName>
        <fullName evidence="3">MBL fold metallo-hydrolase</fullName>
    </submittedName>
</protein>
<dbReference type="GO" id="GO:0016740">
    <property type="term" value="F:transferase activity"/>
    <property type="evidence" value="ECO:0007669"/>
    <property type="project" value="TreeGrafter"/>
</dbReference>
<feature type="domain" description="Metallo-beta-lactamase" evidence="1">
    <location>
        <begin position="37"/>
        <end position="116"/>
    </location>
</feature>
<dbReference type="Proteomes" id="UP000058613">
    <property type="component" value="Chromosome"/>
</dbReference>
<dbReference type="CDD" id="cd07713">
    <property type="entry name" value="DHPS-like_MBL-fold"/>
    <property type="match status" value="1"/>
</dbReference>
<dbReference type="AlphaFoldDB" id="A0A0P0N3I3"/>
<evidence type="ECO:0000313" key="4">
    <source>
        <dbReference type="Proteomes" id="UP000058613"/>
    </source>
</evidence>
<dbReference type="GeneID" id="26099252"/>
<evidence type="ECO:0000313" key="3">
    <source>
        <dbReference type="EMBL" id="OWJ55429.1"/>
    </source>
</evidence>
<dbReference type="SUPFAM" id="SSF56281">
    <property type="entry name" value="Metallo-hydrolase/oxidoreductase"/>
    <property type="match status" value="1"/>
</dbReference>
<dbReference type="OrthoDB" id="85118at2157"/>
<sequence length="232" mass="24592">MSPWGRASRLTILVDNRARSWLESAWGLSILVETRDTRILFDAGPSPELLCRNAERLGVSLDIDFAVLSHPHRDHYGGFPCVAEVAPGTVVYMPPSPSHVVSWIRKLGLVPVVQSKGLKAAPNAAISPALDGAGLREHALAVKENECVSVLLGCSHPGPSRLAATALRILGAEHACLAIGGLHNAEAAEVEALLELVDRIAPIHCSGRAAEYLASRKPGSYINVAAGDVIEL</sequence>
<dbReference type="InterPro" id="IPR001279">
    <property type="entry name" value="Metallo-B-lactamas"/>
</dbReference>
<evidence type="ECO:0000259" key="1">
    <source>
        <dbReference type="Pfam" id="PF12706"/>
    </source>
</evidence>
<accession>A0A0P0N3I3</accession>
<dbReference type="STRING" id="1273541.Pyrde_0914"/>
<dbReference type="PANTHER" id="PTHR13754:SF13">
    <property type="entry name" value="METALLO-BETA-LACTAMASE SUPERFAMILY PROTEIN (AFU_ORTHOLOGUE AFUA_3G07630)"/>
    <property type="match status" value="1"/>
</dbReference>
<reference evidence="2 4" key="1">
    <citation type="submission" date="2015-10" db="EMBL/GenBank/DDBJ databases">
        <title>Complete genome sequence of hyperthermophilic archaeon Pyrodictium delaneyi Su06.</title>
        <authorList>
            <person name="Jung J.-H."/>
            <person name="Lin J."/>
            <person name="Holden J.F."/>
            <person name="Park C.-S."/>
        </authorList>
    </citation>
    <scope>NUCLEOTIDE SEQUENCE [LARGE SCALE GENOMIC DNA]</scope>
    <source>
        <strain evidence="2 4">Su06</strain>
    </source>
</reference>
<dbReference type="InterPro" id="IPR036866">
    <property type="entry name" value="RibonucZ/Hydroxyglut_hydro"/>
</dbReference>
<proteinExistence type="predicted"/>
<dbReference type="EMBL" id="CP013011">
    <property type="protein sequence ID" value="ALL00962.1"/>
    <property type="molecule type" value="Genomic_DNA"/>
</dbReference>
<gene>
    <name evidence="3" type="ORF">Pdsh_01080</name>
    <name evidence="2" type="ORF">Pyrde_0914</name>
</gene>
<evidence type="ECO:0000313" key="5">
    <source>
        <dbReference type="Proteomes" id="UP000196694"/>
    </source>
</evidence>
<reference evidence="3 5" key="2">
    <citation type="submission" date="2017-05" db="EMBL/GenBank/DDBJ databases">
        <title>The draft genome of the hyperthermophilic archaeon 'Pyrodictium delaneyi strain Hulk', an iron and nitrate reducer, reveals the capacity for sulfate reduction.</title>
        <authorList>
            <person name="Demey L.M."/>
            <person name="Miller C."/>
            <person name="Manzella M."/>
            <person name="Reguera G."/>
            <person name="Kashefi K."/>
        </authorList>
    </citation>
    <scope>NUCLEOTIDE SEQUENCE [LARGE SCALE GENOMIC DNA]</scope>
    <source>
        <strain evidence="3 5">Hulk</strain>
    </source>
</reference>
<dbReference type="Gene3D" id="3.60.15.10">
    <property type="entry name" value="Ribonuclease Z/Hydroxyacylglutathione hydrolase-like"/>
    <property type="match status" value="2"/>
</dbReference>
<dbReference type="EMBL" id="NCQP01000001">
    <property type="protein sequence ID" value="OWJ55429.1"/>
    <property type="molecule type" value="Genomic_DNA"/>
</dbReference>
<dbReference type="PANTHER" id="PTHR13754">
    <property type="entry name" value="METALLO-BETA-LACTAMASE SUPERFAMILY PROTEIN"/>
    <property type="match status" value="1"/>
</dbReference>